<sequence length="242" mass="24465">MPRSPCRSLPFISAGPTGAAVRSRGGLMIIKTALIGAITAASLLAGAATGIAHADGGLAPHERTTVAPTGMSVTVGTMDAAHRVVPPLNGMPTSREVYLDNTSYGRVAGGAGRIRTGYFVACAVDLDVKFDIHAKAGVDVTLNAGVSAGLDMVTPTASVNIEPAIGGGIGIDLGITPGKIKDIPLGEKQLGPDSTGYLVNRDYQLRADGCGGPLTVQSYTIIEGTSPGADAADYIVGDPIQL</sequence>
<dbReference type="Pfam" id="PF09203">
    <property type="entry name" value="MspA"/>
    <property type="match status" value="1"/>
</dbReference>
<dbReference type="Gene3D" id="2.10.300.10">
    <property type="entry name" value="Porin MspA ribbon domain"/>
    <property type="match status" value="1"/>
</dbReference>
<evidence type="ECO:0000313" key="3">
    <source>
        <dbReference type="Proteomes" id="UP000267164"/>
    </source>
</evidence>
<keyword evidence="1" id="KW-0732">Signal</keyword>
<evidence type="ECO:0008006" key="4">
    <source>
        <dbReference type="Google" id="ProtNLM"/>
    </source>
</evidence>
<evidence type="ECO:0000256" key="1">
    <source>
        <dbReference type="ARBA" id="ARBA00022729"/>
    </source>
</evidence>
<organism evidence="2 3">
    <name type="scientific">Nocardia yunnanensis</name>
    <dbReference type="NCBI Taxonomy" id="2382165"/>
    <lineage>
        <taxon>Bacteria</taxon>
        <taxon>Bacillati</taxon>
        <taxon>Actinomycetota</taxon>
        <taxon>Actinomycetes</taxon>
        <taxon>Mycobacteriales</taxon>
        <taxon>Nocardiaceae</taxon>
        <taxon>Nocardia</taxon>
    </lineage>
</organism>
<dbReference type="EMBL" id="CP032568">
    <property type="protein sequence ID" value="AYF75112.1"/>
    <property type="molecule type" value="Genomic_DNA"/>
</dbReference>
<dbReference type="InterPro" id="IPR036435">
    <property type="entry name" value="Leukocidin/porin_MspA_sf"/>
</dbReference>
<accession>A0A386ZB84</accession>
<dbReference type="Proteomes" id="UP000267164">
    <property type="component" value="Chromosome"/>
</dbReference>
<dbReference type="OrthoDB" id="4553517at2"/>
<proteinExistence type="predicted"/>
<dbReference type="AlphaFoldDB" id="A0A386ZB84"/>
<gene>
    <name evidence="2" type="ORF">D7D52_15970</name>
</gene>
<keyword evidence="3" id="KW-1185">Reference proteome</keyword>
<name>A0A386ZB84_9NOCA</name>
<evidence type="ECO:0000313" key="2">
    <source>
        <dbReference type="EMBL" id="AYF75112.1"/>
    </source>
</evidence>
<dbReference type="SUPFAM" id="SSF56959">
    <property type="entry name" value="Leukocidin-like"/>
    <property type="match status" value="1"/>
</dbReference>
<reference evidence="2 3" key="1">
    <citation type="submission" date="2018-09" db="EMBL/GenBank/DDBJ databases">
        <title>Nocardia yunnanensis sp. nov., an actinomycete isolated from a soil sample.</title>
        <authorList>
            <person name="Zhang J."/>
        </authorList>
    </citation>
    <scope>NUCLEOTIDE SEQUENCE [LARGE SCALE GENOMIC DNA]</scope>
    <source>
        <strain evidence="2 3">CFHS0054</strain>
    </source>
</reference>
<protein>
    <recommendedName>
        <fullName evidence="4">MspA family protein</fullName>
    </recommendedName>
</protein>
<dbReference type="Gene3D" id="2.60.40.1650">
    <property type="entry name" value="Porin MspA (Ig-like beta-sandwich domain)"/>
    <property type="match status" value="1"/>
</dbReference>
<dbReference type="InterPro" id="IPR015286">
    <property type="entry name" value="Porin_fam_mycobact-type"/>
</dbReference>
<dbReference type="KEGG" id="nyu:D7D52_15970"/>